<evidence type="ECO:0000259" key="1">
    <source>
        <dbReference type="Pfam" id="PF13472"/>
    </source>
</evidence>
<dbReference type="Gene3D" id="3.40.50.1110">
    <property type="entry name" value="SGNH hydrolase"/>
    <property type="match status" value="1"/>
</dbReference>
<dbReference type="Proteomes" id="UP000252558">
    <property type="component" value="Unassembled WGS sequence"/>
</dbReference>
<feature type="domain" description="SGNH hydrolase-type esterase" evidence="1">
    <location>
        <begin position="24"/>
        <end position="174"/>
    </location>
</feature>
<dbReference type="RefSeq" id="WP_114337906.1">
    <property type="nucleotide sequence ID" value="NZ_QPID01000004.1"/>
</dbReference>
<dbReference type="EMBL" id="QPID01000004">
    <property type="protein sequence ID" value="RCU50416.1"/>
    <property type="molecule type" value="Genomic_DNA"/>
</dbReference>
<dbReference type="PANTHER" id="PTHR30383">
    <property type="entry name" value="THIOESTERASE 1/PROTEASE 1/LYSOPHOSPHOLIPASE L1"/>
    <property type="match status" value="1"/>
</dbReference>
<comment type="caution">
    <text evidence="2">The sequence shown here is derived from an EMBL/GenBank/DDBJ whole genome shotgun (WGS) entry which is preliminary data.</text>
</comment>
<reference evidence="2 3" key="1">
    <citation type="submission" date="2018-07" db="EMBL/GenBank/DDBJ databases">
        <title>Corallincola holothuriorum sp. nov., a new facultative anaerobe isolated from sea cucumber Apostichopus japonicus.</title>
        <authorList>
            <person name="Xia H."/>
        </authorList>
    </citation>
    <scope>NUCLEOTIDE SEQUENCE [LARGE SCALE GENOMIC DNA]</scope>
    <source>
        <strain evidence="2 3">C4</strain>
    </source>
</reference>
<keyword evidence="3" id="KW-1185">Reference proteome</keyword>
<dbReference type="OrthoDB" id="9786188at2"/>
<dbReference type="GO" id="GO:0004622">
    <property type="term" value="F:phosphatidylcholine lysophospholipase activity"/>
    <property type="evidence" value="ECO:0007669"/>
    <property type="project" value="TreeGrafter"/>
</dbReference>
<accession>A0A368NJV3</accession>
<dbReference type="PROSITE" id="PS01098">
    <property type="entry name" value="LIPASE_GDSL_SER"/>
    <property type="match status" value="1"/>
</dbReference>
<evidence type="ECO:0000313" key="3">
    <source>
        <dbReference type="Proteomes" id="UP000252558"/>
    </source>
</evidence>
<dbReference type="GO" id="GO:0006629">
    <property type="term" value="P:lipid metabolic process"/>
    <property type="evidence" value="ECO:0007669"/>
    <property type="project" value="InterPro"/>
</dbReference>
<dbReference type="InterPro" id="IPR008265">
    <property type="entry name" value="Lipase_GDSL_AS"/>
</dbReference>
<dbReference type="Pfam" id="PF13472">
    <property type="entry name" value="Lipase_GDSL_2"/>
    <property type="match status" value="1"/>
</dbReference>
<organism evidence="2 3">
    <name type="scientific">Corallincola holothuriorum</name>
    <dbReference type="NCBI Taxonomy" id="2282215"/>
    <lineage>
        <taxon>Bacteria</taxon>
        <taxon>Pseudomonadati</taxon>
        <taxon>Pseudomonadota</taxon>
        <taxon>Gammaproteobacteria</taxon>
        <taxon>Alteromonadales</taxon>
        <taxon>Psychromonadaceae</taxon>
        <taxon>Corallincola</taxon>
    </lineage>
</organism>
<dbReference type="InterPro" id="IPR013830">
    <property type="entry name" value="SGNH_hydro"/>
</dbReference>
<sequence length="190" mass="20733">MTMTLSGCSQPKLQPLPYGARILAFGDSLTAGYGVERIYSYPSVLAELSGRDVINAGVSGELTKQGIERLPFLLDQTMPELLLLIEGGNDILQNRPANETKQNLAKMIEMAQGRGIPVVLVGIPEKSLFSSSAALYRELAVEYDLVFDGNLMAALQRSPSLKSDYVHFNQQGYQQMAEGIFALLKENGAF</sequence>
<dbReference type="SUPFAM" id="SSF52266">
    <property type="entry name" value="SGNH hydrolase"/>
    <property type="match status" value="1"/>
</dbReference>
<gene>
    <name evidence="2" type="ORF">DU002_08300</name>
</gene>
<protein>
    <submittedName>
        <fullName evidence="2">Arylesterase</fullName>
    </submittedName>
</protein>
<dbReference type="InterPro" id="IPR036514">
    <property type="entry name" value="SGNH_hydro_sf"/>
</dbReference>
<proteinExistence type="predicted"/>
<dbReference type="AlphaFoldDB" id="A0A368NJV3"/>
<name>A0A368NJV3_9GAMM</name>
<dbReference type="PANTHER" id="PTHR30383:SF24">
    <property type="entry name" value="THIOESTERASE 1_PROTEASE 1_LYSOPHOSPHOLIPASE L1"/>
    <property type="match status" value="1"/>
</dbReference>
<dbReference type="InterPro" id="IPR051532">
    <property type="entry name" value="Ester_Hydrolysis_Enzymes"/>
</dbReference>
<evidence type="ECO:0000313" key="2">
    <source>
        <dbReference type="EMBL" id="RCU50416.1"/>
    </source>
</evidence>